<keyword evidence="3" id="KW-1185">Reference proteome</keyword>
<feature type="region of interest" description="Disordered" evidence="1">
    <location>
        <begin position="563"/>
        <end position="623"/>
    </location>
</feature>
<sequence length="882" mass="98787">MKETVGEIEPHPIYHIAIDCEQLFALHLEALETSVQENGAIVLSELNQRFEAWAAFLGVFAERKRCLDRRLRAHPDLKDQVLRLVDILKRNLTYLLEPDDEAMHDGENEPSEISTLNSIPATRRLSIPSLEAITSAIERLNHLGTAIRRSPMTNQSIKAKRLASLNQFSSFSQLAYLSLKILYPDASEDLLQHVTQSMAETYASFRHRKTRQQALQGRRASLARPMLSTISEGPSETIPFEININSGTPISQAPPDGISTPFDTFTLAPKPPPPPTVSGSDPTSVDSKEAQSKFRKLLNPSAKSKTKSILMKQAEYPPPIKGGVTCDWCFGPLPANSFSDSKVWQQHVNEDHQPYICLSEKCSDALFRSATSSKWFEHMLTHGQNWHREVYAPWVWDCPLCHHSDSVDASFSKPSDFTDHLNKLHPDTFTKPQVQAILRQSRCRSPRPRDICLFCGFSMDPRSLEPHAVRRRGGQLNLKNLYESGSQDLIQKRLKTDDGLAQVERPYGENLTATPNEKESNTQSKSSATEPLSVEIIASHIASHLQGVLHLTLRLILIDGKRNEDPSSGEQGSSNDPRTSRAGSSPMDLDQELNSDEATLHGSENSDMGDGPPLGDGIPVPNSDFNWQGISTGEVVSIEEDKFLQQVIKSGAYQGHLSSDMKKYMASMSESIELEEFQTAISDLSARDIQTLLNWALLRRKIYRLVLAIRIEDLKDQGAPIRNFVGNSLPTGNPAGPPWSCDPWQYWRSRIFPLGDAIFREIAFCVAREHREDKFMRILDEAARQKWLPVRLGTPQGYLDSPDSRIPSYHTLSRAQSDSFDAYLNPVPGLDNIASASVSSDNMPDRPVWDPLGFTSIERSLQQLDDNRELEAQMFVNNGDHL</sequence>
<reference evidence="2" key="2">
    <citation type="submission" date="2023-05" db="EMBL/GenBank/DDBJ databases">
        <authorList>
            <consortium name="Lawrence Berkeley National Laboratory"/>
            <person name="Steindorff A."/>
            <person name="Hensen N."/>
            <person name="Bonometti L."/>
            <person name="Westerberg I."/>
            <person name="Brannstrom I.O."/>
            <person name="Guillou S."/>
            <person name="Cros-Aarteil S."/>
            <person name="Calhoun S."/>
            <person name="Haridas S."/>
            <person name="Kuo A."/>
            <person name="Mondo S."/>
            <person name="Pangilinan J."/>
            <person name="Riley R."/>
            <person name="Labutti K."/>
            <person name="Andreopoulos B."/>
            <person name="Lipzen A."/>
            <person name="Chen C."/>
            <person name="Yanf M."/>
            <person name="Daum C."/>
            <person name="Ng V."/>
            <person name="Clum A."/>
            <person name="Ohm R."/>
            <person name="Martin F."/>
            <person name="Silar P."/>
            <person name="Natvig D."/>
            <person name="Lalanne C."/>
            <person name="Gautier V."/>
            <person name="Ament-Velasquez S.L."/>
            <person name="Kruys A."/>
            <person name="Hutchinson M.I."/>
            <person name="Powell A.J."/>
            <person name="Barry K."/>
            <person name="Miller A.N."/>
            <person name="Grigoriev I.V."/>
            <person name="Debuchy R."/>
            <person name="Gladieux P."/>
            <person name="Thoren M.H."/>
            <person name="Johannesson H."/>
        </authorList>
    </citation>
    <scope>NUCLEOTIDE SEQUENCE</scope>
    <source>
        <strain evidence="2">PSN309</strain>
    </source>
</reference>
<proteinExistence type="predicted"/>
<reference evidence="2" key="1">
    <citation type="journal article" date="2023" name="Mol. Phylogenet. Evol.">
        <title>Genome-scale phylogeny and comparative genomics of the fungal order Sordariales.</title>
        <authorList>
            <person name="Hensen N."/>
            <person name="Bonometti L."/>
            <person name="Westerberg I."/>
            <person name="Brannstrom I.O."/>
            <person name="Guillou S."/>
            <person name="Cros-Aarteil S."/>
            <person name="Calhoun S."/>
            <person name="Haridas S."/>
            <person name="Kuo A."/>
            <person name="Mondo S."/>
            <person name="Pangilinan J."/>
            <person name="Riley R."/>
            <person name="LaButti K."/>
            <person name="Andreopoulos B."/>
            <person name="Lipzen A."/>
            <person name="Chen C."/>
            <person name="Yan M."/>
            <person name="Daum C."/>
            <person name="Ng V."/>
            <person name="Clum A."/>
            <person name="Steindorff A."/>
            <person name="Ohm R.A."/>
            <person name="Martin F."/>
            <person name="Silar P."/>
            <person name="Natvig D.O."/>
            <person name="Lalanne C."/>
            <person name="Gautier V."/>
            <person name="Ament-Velasquez S.L."/>
            <person name="Kruys A."/>
            <person name="Hutchinson M.I."/>
            <person name="Powell A.J."/>
            <person name="Barry K."/>
            <person name="Miller A.N."/>
            <person name="Grigoriev I.V."/>
            <person name="Debuchy R."/>
            <person name="Gladieux P."/>
            <person name="Hiltunen Thoren M."/>
            <person name="Johannesson H."/>
        </authorList>
    </citation>
    <scope>NUCLEOTIDE SEQUENCE</scope>
    <source>
        <strain evidence="2">PSN309</strain>
    </source>
</reference>
<organism evidence="2 3">
    <name type="scientific">Podospora australis</name>
    <dbReference type="NCBI Taxonomy" id="1536484"/>
    <lineage>
        <taxon>Eukaryota</taxon>
        <taxon>Fungi</taxon>
        <taxon>Dikarya</taxon>
        <taxon>Ascomycota</taxon>
        <taxon>Pezizomycotina</taxon>
        <taxon>Sordariomycetes</taxon>
        <taxon>Sordariomycetidae</taxon>
        <taxon>Sordariales</taxon>
        <taxon>Podosporaceae</taxon>
        <taxon>Podospora</taxon>
    </lineage>
</organism>
<dbReference type="PANTHER" id="PTHR35391">
    <property type="entry name" value="C2H2-TYPE DOMAIN-CONTAINING PROTEIN-RELATED"/>
    <property type="match status" value="1"/>
</dbReference>
<accession>A0AAN6X2H8</accession>
<protein>
    <submittedName>
        <fullName evidence="2">Uncharacterized protein</fullName>
    </submittedName>
</protein>
<feature type="region of interest" description="Disordered" evidence="1">
    <location>
        <begin position="506"/>
        <end position="528"/>
    </location>
</feature>
<evidence type="ECO:0000313" key="2">
    <source>
        <dbReference type="EMBL" id="KAK4192133.1"/>
    </source>
</evidence>
<dbReference type="PANTHER" id="PTHR35391:SF7">
    <property type="entry name" value="C2H2-TYPE DOMAIN-CONTAINING PROTEIN"/>
    <property type="match status" value="1"/>
</dbReference>
<feature type="compositionally biased region" description="Polar residues" evidence="1">
    <location>
        <begin position="511"/>
        <end position="528"/>
    </location>
</feature>
<evidence type="ECO:0000313" key="3">
    <source>
        <dbReference type="Proteomes" id="UP001302126"/>
    </source>
</evidence>
<evidence type="ECO:0000256" key="1">
    <source>
        <dbReference type="SAM" id="MobiDB-lite"/>
    </source>
</evidence>
<name>A0AAN6X2H8_9PEZI</name>
<gene>
    <name evidence="2" type="ORF">QBC35DRAFT_528293</name>
</gene>
<dbReference type="Proteomes" id="UP001302126">
    <property type="component" value="Unassembled WGS sequence"/>
</dbReference>
<feature type="region of interest" description="Disordered" evidence="1">
    <location>
        <begin position="244"/>
        <end position="293"/>
    </location>
</feature>
<dbReference type="EMBL" id="MU864355">
    <property type="protein sequence ID" value="KAK4192133.1"/>
    <property type="molecule type" value="Genomic_DNA"/>
</dbReference>
<feature type="compositionally biased region" description="Polar residues" evidence="1">
    <location>
        <begin position="566"/>
        <end position="583"/>
    </location>
</feature>
<dbReference type="AlphaFoldDB" id="A0AAN6X2H8"/>
<comment type="caution">
    <text evidence="2">The sequence shown here is derived from an EMBL/GenBank/DDBJ whole genome shotgun (WGS) entry which is preliminary data.</text>
</comment>